<dbReference type="EMBL" id="JAAONZ010000011">
    <property type="protein sequence ID" value="NHO66729.1"/>
    <property type="molecule type" value="Genomic_DNA"/>
</dbReference>
<evidence type="ECO:0000256" key="3">
    <source>
        <dbReference type="ARBA" id="ARBA00022692"/>
    </source>
</evidence>
<feature type="transmembrane region" description="Helical" evidence="6">
    <location>
        <begin position="6"/>
        <end position="28"/>
    </location>
</feature>
<comment type="caution">
    <text evidence="7">The sequence shown here is derived from an EMBL/GenBank/DDBJ whole genome shotgun (WGS) entry which is preliminary data.</text>
</comment>
<feature type="transmembrane region" description="Helical" evidence="6">
    <location>
        <begin position="180"/>
        <end position="204"/>
    </location>
</feature>
<accession>A0A9E5MKL9</accession>
<evidence type="ECO:0000256" key="4">
    <source>
        <dbReference type="ARBA" id="ARBA00022989"/>
    </source>
</evidence>
<evidence type="ECO:0000313" key="8">
    <source>
        <dbReference type="Proteomes" id="UP000787472"/>
    </source>
</evidence>
<dbReference type="GO" id="GO:0015171">
    <property type="term" value="F:amino acid transmembrane transporter activity"/>
    <property type="evidence" value="ECO:0007669"/>
    <property type="project" value="TreeGrafter"/>
</dbReference>
<evidence type="ECO:0000256" key="2">
    <source>
        <dbReference type="ARBA" id="ARBA00022475"/>
    </source>
</evidence>
<keyword evidence="2" id="KW-1003">Cell membrane</keyword>
<dbReference type="RefSeq" id="WP_167188065.1">
    <property type="nucleotide sequence ID" value="NZ_JAAONZ010000011.1"/>
</dbReference>
<reference evidence="7" key="1">
    <citation type="submission" date="2020-03" db="EMBL/GenBank/DDBJ databases">
        <authorList>
            <person name="Guo F."/>
        </authorList>
    </citation>
    <scope>NUCLEOTIDE SEQUENCE</scope>
    <source>
        <strain evidence="7">JCM 30134</strain>
    </source>
</reference>
<proteinExistence type="predicted"/>
<feature type="transmembrane region" description="Helical" evidence="6">
    <location>
        <begin position="68"/>
        <end position="86"/>
    </location>
</feature>
<gene>
    <name evidence="7" type="ORF">G8770_14355</name>
</gene>
<keyword evidence="3 6" id="KW-0812">Transmembrane</keyword>
<feature type="transmembrane region" description="Helical" evidence="6">
    <location>
        <begin position="148"/>
        <end position="168"/>
    </location>
</feature>
<evidence type="ECO:0000256" key="5">
    <source>
        <dbReference type="ARBA" id="ARBA00023136"/>
    </source>
</evidence>
<evidence type="ECO:0000256" key="6">
    <source>
        <dbReference type="SAM" id="Phobius"/>
    </source>
</evidence>
<name>A0A9E5MKL9_9GAMM</name>
<evidence type="ECO:0000313" key="7">
    <source>
        <dbReference type="EMBL" id="NHO66729.1"/>
    </source>
</evidence>
<dbReference type="PANTHER" id="PTHR30086">
    <property type="entry name" value="ARGININE EXPORTER PROTEIN ARGO"/>
    <property type="match status" value="1"/>
</dbReference>
<protein>
    <submittedName>
        <fullName evidence="7">Amino acid transporter</fullName>
    </submittedName>
</protein>
<dbReference type="InterPro" id="IPR001123">
    <property type="entry name" value="LeuE-type"/>
</dbReference>
<feature type="transmembrane region" description="Helical" evidence="6">
    <location>
        <begin position="40"/>
        <end position="62"/>
    </location>
</feature>
<dbReference type="Pfam" id="PF01810">
    <property type="entry name" value="LysE"/>
    <property type="match status" value="1"/>
</dbReference>
<sequence>MLFSVFAQGLMLSFGLIVTIGAQNAFVLRQGLRREHVGSVVVFCALADAVLIAVGVMGVAQLLGENPILTRTLALAGATFLAFYGWRALQRARAMNQLQATEGEERLSRGAVVAQAAVFTLLNPHVYLDSILLLGSIGAQHAMPMRGFFVIGASTASALWFGLLGFGARRLAPWLSNPRVWPILDTVIGLTMWLLAALLIHNVIRSL</sequence>
<organism evidence="7 8">
    <name type="scientific">Pseudomaricurvus hydrocarbonicus</name>
    <dbReference type="NCBI Taxonomy" id="1470433"/>
    <lineage>
        <taxon>Bacteria</taxon>
        <taxon>Pseudomonadati</taxon>
        <taxon>Pseudomonadota</taxon>
        <taxon>Gammaproteobacteria</taxon>
        <taxon>Cellvibrionales</taxon>
        <taxon>Cellvibrionaceae</taxon>
        <taxon>Pseudomaricurvus</taxon>
    </lineage>
</organism>
<dbReference type="GO" id="GO:0005886">
    <property type="term" value="C:plasma membrane"/>
    <property type="evidence" value="ECO:0007669"/>
    <property type="project" value="UniProtKB-SubCell"/>
</dbReference>
<dbReference type="AlphaFoldDB" id="A0A9E5MKL9"/>
<evidence type="ECO:0000256" key="1">
    <source>
        <dbReference type="ARBA" id="ARBA00004651"/>
    </source>
</evidence>
<comment type="subcellular location">
    <subcellularLocation>
        <location evidence="1">Cell membrane</location>
        <topology evidence="1">Multi-pass membrane protein</topology>
    </subcellularLocation>
</comment>
<dbReference type="Proteomes" id="UP000787472">
    <property type="component" value="Unassembled WGS sequence"/>
</dbReference>
<keyword evidence="8" id="KW-1185">Reference proteome</keyword>
<keyword evidence="5 6" id="KW-0472">Membrane</keyword>
<dbReference type="PANTHER" id="PTHR30086:SF20">
    <property type="entry name" value="ARGININE EXPORTER PROTEIN ARGO-RELATED"/>
    <property type="match status" value="1"/>
</dbReference>
<keyword evidence="4 6" id="KW-1133">Transmembrane helix</keyword>